<proteinExistence type="inferred from homology"/>
<dbReference type="GO" id="GO:0046872">
    <property type="term" value="F:metal ion binding"/>
    <property type="evidence" value="ECO:0007669"/>
    <property type="project" value="UniProtKB-KW"/>
</dbReference>
<evidence type="ECO:0000256" key="1">
    <source>
        <dbReference type="ARBA" id="ARBA00022723"/>
    </source>
</evidence>
<dbReference type="Gene3D" id="3.40.350.10">
    <property type="entry name" value="Creatinase/prolidase N-terminal domain"/>
    <property type="match status" value="1"/>
</dbReference>
<dbReference type="InterPro" id="IPR001131">
    <property type="entry name" value="Peptidase_M24B_aminopep-P_CS"/>
</dbReference>
<evidence type="ECO:0000259" key="4">
    <source>
        <dbReference type="Pfam" id="PF00557"/>
    </source>
</evidence>
<accession>A0A0G1CB78</accession>
<organism evidence="6 7">
    <name type="scientific">Candidatus Gottesmanbacteria bacterium GW2011_GWA1_43_11</name>
    <dbReference type="NCBI Taxonomy" id="1618436"/>
    <lineage>
        <taxon>Bacteria</taxon>
        <taxon>Candidatus Gottesmaniibacteriota</taxon>
    </lineage>
</organism>
<dbReference type="Gene3D" id="3.90.230.10">
    <property type="entry name" value="Creatinase/methionine aminopeptidase superfamily"/>
    <property type="match status" value="1"/>
</dbReference>
<evidence type="ECO:0000256" key="2">
    <source>
        <dbReference type="ARBA" id="ARBA00022801"/>
    </source>
</evidence>
<keyword evidence="1 3" id="KW-0479">Metal-binding</keyword>
<dbReference type="Proteomes" id="UP000034543">
    <property type="component" value="Unassembled WGS sequence"/>
</dbReference>
<dbReference type="STRING" id="1618436.UV59_C0052G0005"/>
<dbReference type="GO" id="GO:0016787">
    <property type="term" value="F:hydrolase activity"/>
    <property type="evidence" value="ECO:0007669"/>
    <property type="project" value="UniProtKB-KW"/>
</dbReference>
<feature type="domain" description="Creatinase N-terminal" evidence="5">
    <location>
        <begin position="5"/>
        <end position="136"/>
    </location>
</feature>
<sequence length="361" mass="40419">MENHLKSIQDLIKEKGLDALIVTNSTNIFYLTGFKGLSPTEREAVLIVCRSKPSTLVTAKLYQAEALQLASTDLQVKITAERKEVQDAIKNVLSAFKKVGIEERDIKLAEYIKYRKILKGKKLVPTKKLIEEVREIKTPAELANITKAQTLTQKVFEEVIKTIKIGQTEAEIKDNLEKIAKTKSREPLAFEPIVASGPNSALPHYLTASRKIKKGDALLFDFGLKYKNYCADFSRTVFVGKANDEQKNIYSLVAIAQKTAIAKIKPNIKAKDIYNESFNLFKKNALEDKFIHSLGHGIGLEVHEKPSLYKTSKDILKPGMVFSVEPGLYMTWGGIRIEDLATIKNGKAEIFGKSAKFIEIT</sequence>
<dbReference type="PROSITE" id="PS00491">
    <property type="entry name" value="PROLINE_PEPTIDASE"/>
    <property type="match status" value="1"/>
</dbReference>
<evidence type="ECO:0000313" key="7">
    <source>
        <dbReference type="Proteomes" id="UP000034543"/>
    </source>
</evidence>
<dbReference type="InterPro" id="IPR036005">
    <property type="entry name" value="Creatinase/aminopeptidase-like"/>
</dbReference>
<dbReference type="Pfam" id="PF01321">
    <property type="entry name" value="Creatinase_N"/>
    <property type="match status" value="1"/>
</dbReference>
<gene>
    <name evidence="6" type="ORF">UV59_C0052G0005</name>
</gene>
<evidence type="ECO:0000256" key="3">
    <source>
        <dbReference type="RuleBase" id="RU000590"/>
    </source>
</evidence>
<comment type="caution">
    <text evidence="6">The sequence shown here is derived from an EMBL/GenBank/DDBJ whole genome shotgun (WGS) entry which is preliminary data.</text>
</comment>
<evidence type="ECO:0000259" key="5">
    <source>
        <dbReference type="Pfam" id="PF01321"/>
    </source>
</evidence>
<dbReference type="InterPro" id="IPR050659">
    <property type="entry name" value="Peptidase_M24B"/>
</dbReference>
<keyword evidence="2" id="KW-0378">Hydrolase</keyword>
<dbReference type="Pfam" id="PF00557">
    <property type="entry name" value="Peptidase_M24"/>
    <property type="match status" value="1"/>
</dbReference>
<dbReference type="PANTHER" id="PTHR46112">
    <property type="entry name" value="AMINOPEPTIDASE"/>
    <property type="match status" value="1"/>
</dbReference>
<dbReference type="PANTHER" id="PTHR46112:SF2">
    <property type="entry name" value="XAA-PRO AMINOPEPTIDASE P-RELATED"/>
    <property type="match status" value="1"/>
</dbReference>
<dbReference type="PATRIC" id="fig|1618436.3.peg.1571"/>
<comment type="similarity">
    <text evidence="3">Belongs to the peptidase M24B family.</text>
</comment>
<feature type="domain" description="Peptidase M24" evidence="4">
    <location>
        <begin position="144"/>
        <end position="344"/>
    </location>
</feature>
<reference evidence="6 7" key="1">
    <citation type="journal article" date="2015" name="Nature">
        <title>rRNA introns, odd ribosomes, and small enigmatic genomes across a large radiation of phyla.</title>
        <authorList>
            <person name="Brown C.T."/>
            <person name="Hug L.A."/>
            <person name="Thomas B.C."/>
            <person name="Sharon I."/>
            <person name="Castelle C.J."/>
            <person name="Singh A."/>
            <person name="Wilkins M.J."/>
            <person name="Williams K.H."/>
            <person name="Banfield J.F."/>
        </authorList>
    </citation>
    <scope>NUCLEOTIDE SEQUENCE [LARGE SCALE GENOMIC DNA]</scope>
</reference>
<dbReference type="EMBL" id="LCFB01000052">
    <property type="protein sequence ID" value="KKS82920.1"/>
    <property type="molecule type" value="Genomic_DNA"/>
</dbReference>
<protein>
    <submittedName>
        <fullName evidence="6">Peptidase M24</fullName>
    </submittedName>
</protein>
<dbReference type="SUPFAM" id="SSF55920">
    <property type="entry name" value="Creatinase/aminopeptidase"/>
    <property type="match status" value="1"/>
</dbReference>
<dbReference type="SUPFAM" id="SSF53092">
    <property type="entry name" value="Creatinase/prolidase N-terminal domain"/>
    <property type="match status" value="1"/>
</dbReference>
<dbReference type="AlphaFoldDB" id="A0A0G1CB78"/>
<dbReference type="InterPro" id="IPR000994">
    <property type="entry name" value="Pept_M24"/>
</dbReference>
<evidence type="ECO:0000313" key="6">
    <source>
        <dbReference type="EMBL" id="KKS82920.1"/>
    </source>
</evidence>
<name>A0A0G1CB78_9BACT</name>
<dbReference type="InterPro" id="IPR000587">
    <property type="entry name" value="Creatinase_N"/>
</dbReference>
<dbReference type="InterPro" id="IPR029149">
    <property type="entry name" value="Creatin/AminoP/Spt16_N"/>
</dbReference>